<sequence length="67" mass="7223">MTTLIINGEMRQFDEIGTLDALIDTLALRGKRIAIEHNGEIVPRSQHAHTRLSDGDTLEVVVAVGGG</sequence>
<dbReference type="InterPro" id="IPR003749">
    <property type="entry name" value="ThiS/MoaD-like"/>
</dbReference>
<dbReference type="InterPro" id="IPR012675">
    <property type="entry name" value="Beta-grasp_dom_sf"/>
</dbReference>
<dbReference type="InterPro" id="IPR010035">
    <property type="entry name" value="Thi_S"/>
</dbReference>
<dbReference type="Gene3D" id="3.10.20.30">
    <property type="match status" value="1"/>
</dbReference>
<organism evidence="1 2">
    <name type="scientific">Vogesella indigofera</name>
    <name type="common">Pseudomonas indigofera</name>
    <dbReference type="NCBI Taxonomy" id="45465"/>
    <lineage>
        <taxon>Bacteria</taxon>
        <taxon>Pseudomonadati</taxon>
        <taxon>Pseudomonadota</taxon>
        <taxon>Betaproteobacteria</taxon>
        <taxon>Neisseriales</taxon>
        <taxon>Chromobacteriaceae</taxon>
        <taxon>Vogesella</taxon>
    </lineage>
</organism>
<dbReference type="PANTHER" id="PTHR34472:SF1">
    <property type="entry name" value="SULFUR CARRIER PROTEIN THIS"/>
    <property type="match status" value="1"/>
</dbReference>
<reference evidence="1 2" key="1">
    <citation type="submission" date="2018-10" db="EMBL/GenBank/DDBJ databases">
        <title>Genomic Encyclopedia of Type Strains, Phase IV (KMG-IV): sequencing the most valuable type-strain genomes for metagenomic binning, comparative biology and taxonomic classification.</title>
        <authorList>
            <person name="Goeker M."/>
        </authorList>
    </citation>
    <scope>NUCLEOTIDE SEQUENCE [LARGE SCALE GENOMIC DNA]</scope>
    <source>
        <strain evidence="1 2">DSM 3303</strain>
    </source>
</reference>
<dbReference type="CDD" id="cd00565">
    <property type="entry name" value="Ubl_ThiS"/>
    <property type="match status" value="1"/>
</dbReference>
<gene>
    <name evidence="1" type="ORF">C8E02_1819</name>
</gene>
<dbReference type="PANTHER" id="PTHR34472">
    <property type="entry name" value="SULFUR CARRIER PROTEIN THIS"/>
    <property type="match status" value="1"/>
</dbReference>
<comment type="caution">
    <text evidence="1">The sequence shown here is derived from an EMBL/GenBank/DDBJ whole genome shotgun (WGS) entry which is preliminary data.</text>
</comment>
<evidence type="ECO:0000313" key="1">
    <source>
        <dbReference type="EMBL" id="RKQ58843.1"/>
    </source>
</evidence>
<dbReference type="AlphaFoldDB" id="A0A495BE76"/>
<dbReference type="NCBIfam" id="TIGR01683">
    <property type="entry name" value="thiS"/>
    <property type="match status" value="1"/>
</dbReference>
<dbReference type="Proteomes" id="UP000279384">
    <property type="component" value="Unassembled WGS sequence"/>
</dbReference>
<accession>A0A495BE76</accession>
<dbReference type="EMBL" id="RBID01000014">
    <property type="protein sequence ID" value="RKQ58843.1"/>
    <property type="molecule type" value="Genomic_DNA"/>
</dbReference>
<dbReference type="SUPFAM" id="SSF54285">
    <property type="entry name" value="MoaD/ThiS"/>
    <property type="match status" value="1"/>
</dbReference>
<dbReference type="RefSeq" id="WP_120810497.1">
    <property type="nucleotide sequence ID" value="NZ_RBID01000014.1"/>
</dbReference>
<dbReference type="InterPro" id="IPR016155">
    <property type="entry name" value="Mopterin_synth/thiamin_S_b"/>
</dbReference>
<name>A0A495BE76_VOGIN</name>
<proteinExistence type="predicted"/>
<dbReference type="Pfam" id="PF02597">
    <property type="entry name" value="ThiS"/>
    <property type="match status" value="1"/>
</dbReference>
<evidence type="ECO:0000313" key="2">
    <source>
        <dbReference type="Proteomes" id="UP000279384"/>
    </source>
</evidence>
<protein>
    <submittedName>
        <fullName evidence="1">Sulfur carrier protein ThiS</fullName>
    </submittedName>
</protein>